<evidence type="ECO:0000313" key="1">
    <source>
        <dbReference type="EMBL" id="CAL2108689.1"/>
    </source>
</evidence>
<sequence length="389" mass="45613">MKQTFFLLFLINFFYVEAQESVFYTKETNKNFTLNKFGLEVYNLNFIKNNEYFNFITDGLTLLGTQLHPEFIYNNSEKTQFKAGVFLQKNFGETKIDFIIPTFSFNYLQGNHQFTIGNWSAKNNHGMIEPMMASEKILTNALIETGARYQYTTSKFSIDAWMDWEKYIRPFDNFREVFTVGISSKVNLFKNFSMPIQYTVRHKGGQVNLKFRDEQTQTDISDIHNVALGLEYKTSNKTSKGLIFSYYFLAHNANGVKEYPFANGNAHYFRVKYLIRDFNFMLAYYHANQFISSRGNEMFQTYSLRSNINYWNGVLDNRYVGLTEPNRKLLFSKVYYGKKLAKNVKIGVQGEAFFQLNNSFESVGVEGNKKHQFDYSYGVYVLLNDVFNF</sequence>
<evidence type="ECO:0008006" key="3">
    <source>
        <dbReference type="Google" id="ProtNLM"/>
    </source>
</evidence>
<name>A0ABM9PS97_9FLAO</name>
<keyword evidence="2" id="KW-1185">Reference proteome</keyword>
<proteinExistence type="predicted"/>
<comment type="caution">
    <text evidence="1">The sequence shown here is derived from an EMBL/GenBank/DDBJ whole genome shotgun (WGS) entry which is preliminary data.</text>
</comment>
<evidence type="ECO:0000313" key="2">
    <source>
        <dbReference type="Proteomes" id="UP001497602"/>
    </source>
</evidence>
<accession>A0ABM9PS97</accession>
<protein>
    <recommendedName>
        <fullName evidence="3">Beta-barrel porin-2, OmpL-like. bbp2</fullName>
    </recommendedName>
</protein>
<dbReference type="Proteomes" id="UP001497602">
    <property type="component" value="Unassembled WGS sequence"/>
</dbReference>
<dbReference type="EMBL" id="CAXJRC010000046">
    <property type="protein sequence ID" value="CAL2108689.1"/>
    <property type="molecule type" value="Genomic_DNA"/>
</dbReference>
<dbReference type="RefSeq" id="WP_348740287.1">
    <property type="nucleotide sequence ID" value="NZ_CAXJRC010000046.1"/>
</dbReference>
<reference evidence="1 2" key="1">
    <citation type="submission" date="2024-05" db="EMBL/GenBank/DDBJ databases">
        <authorList>
            <person name="Duchaud E."/>
        </authorList>
    </citation>
    <scope>NUCLEOTIDE SEQUENCE [LARGE SCALE GENOMIC DNA]</scope>
    <source>
        <strain evidence="1">Ena-SAMPLE-TAB-13-05-2024-13:56:06:370-140305</strain>
    </source>
</reference>
<organism evidence="1 2">
    <name type="scientific">Tenacibaculum vairaonense</name>
    <dbReference type="NCBI Taxonomy" id="3137860"/>
    <lineage>
        <taxon>Bacteria</taxon>
        <taxon>Pseudomonadati</taxon>
        <taxon>Bacteroidota</taxon>
        <taxon>Flavobacteriia</taxon>
        <taxon>Flavobacteriales</taxon>
        <taxon>Flavobacteriaceae</taxon>
        <taxon>Tenacibaculum</taxon>
    </lineage>
</organism>
<gene>
    <name evidence="1" type="ORF">T190115A13A_90035</name>
</gene>